<dbReference type="GO" id="GO:1904680">
    <property type="term" value="F:peptide transmembrane transporter activity"/>
    <property type="evidence" value="ECO:0007669"/>
    <property type="project" value="TreeGrafter"/>
</dbReference>
<organism evidence="6">
    <name type="scientific">freshwater metagenome</name>
    <dbReference type="NCBI Taxonomy" id="449393"/>
    <lineage>
        <taxon>unclassified sequences</taxon>
        <taxon>metagenomes</taxon>
        <taxon>ecological metagenomes</taxon>
    </lineage>
</organism>
<evidence type="ECO:0000256" key="4">
    <source>
        <dbReference type="ARBA" id="ARBA00022729"/>
    </source>
</evidence>
<dbReference type="Gene3D" id="3.40.190.10">
    <property type="entry name" value="Periplasmic binding protein-like II"/>
    <property type="match status" value="1"/>
</dbReference>
<feature type="domain" description="Solute-binding protein family 5" evidence="5">
    <location>
        <begin position="99"/>
        <end position="515"/>
    </location>
</feature>
<comment type="subcellular location">
    <subcellularLocation>
        <location evidence="1">Cell envelope</location>
    </subcellularLocation>
</comment>
<reference evidence="6" key="1">
    <citation type="submission" date="2020-05" db="EMBL/GenBank/DDBJ databases">
        <authorList>
            <person name="Chiriac C."/>
            <person name="Salcher M."/>
            <person name="Ghai R."/>
            <person name="Kavagutti S V."/>
        </authorList>
    </citation>
    <scope>NUCLEOTIDE SEQUENCE</scope>
</reference>
<dbReference type="AlphaFoldDB" id="A0A6J7DBI2"/>
<dbReference type="GO" id="GO:0015833">
    <property type="term" value="P:peptide transport"/>
    <property type="evidence" value="ECO:0007669"/>
    <property type="project" value="TreeGrafter"/>
</dbReference>
<name>A0A6J7DBI2_9ZZZZ</name>
<evidence type="ECO:0000256" key="2">
    <source>
        <dbReference type="ARBA" id="ARBA00005695"/>
    </source>
</evidence>
<proteinExistence type="inferred from homology"/>
<dbReference type="GO" id="GO:0030313">
    <property type="term" value="C:cell envelope"/>
    <property type="evidence" value="ECO:0007669"/>
    <property type="project" value="UniProtKB-SubCell"/>
</dbReference>
<keyword evidence="3" id="KW-0813">Transport</keyword>
<dbReference type="PANTHER" id="PTHR30290">
    <property type="entry name" value="PERIPLASMIC BINDING COMPONENT OF ABC TRANSPORTER"/>
    <property type="match status" value="1"/>
</dbReference>
<accession>A0A6J7DBI2</accession>
<dbReference type="SUPFAM" id="SSF53850">
    <property type="entry name" value="Periplasmic binding protein-like II"/>
    <property type="match status" value="1"/>
</dbReference>
<dbReference type="InterPro" id="IPR000914">
    <property type="entry name" value="SBP_5_dom"/>
</dbReference>
<evidence type="ECO:0000259" key="5">
    <source>
        <dbReference type="Pfam" id="PF00496"/>
    </source>
</evidence>
<evidence type="ECO:0000313" key="6">
    <source>
        <dbReference type="EMBL" id="CAB4868037.1"/>
    </source>
</evidence>
<dbReference type="InterPro" id="IPR039424">
    <property type="entry name" value="SBP_5"/>
</dbReference>
<protein>
    <submittedName>
        <fullName evidence="6">Unannotated protein</fullName>
    </submittedName>
</protein>
<dbReference type="PANTHER" id="PTHR30290:SF10">
    <property type="entry name" value="PERIPLASMIC OLIGOPEPTIDE-BINDING PROTEIN-RELATED"/>
    <property type="match status" value="1"/>
</dbReference>
<evidence type="ECO:0000256" key="3">
    <source>
        <dbReference type="ARBA" id="ARBA00022448"/>
    </source>
</evidence>
<dbReference type="EMBL" id="CAFBLN010000019">
    <property type="protein sequence ID" value="CAB4868037.1"/>
    <property type="molecule type" value="Genomic_DNA"/>
</dbReference>
<dbReference type="Gene3D" id="3.10.105.10">
    <property type="entry name" value="Dipeptide-binding Protein, Domain 3"/>
    <property type="match status" value="1"/>
</dbReference>
<keyword evidence="4" id="KW-0732">Signal</keyword>
<comment type="similarity">
    <text evidence="2">Belongs to the bacterial solute-binding protein 5 family.</text>
</comment>
<sequence length="627" mass="67735">MKFSSRAKRFVTTAVAIASMSSGLALTSFTSAGAATTKLDIPLSPGDYPNYIWPFTSGGYFTVTNMNEFQSLMYRPLYWVGKGSDTTIQTDLSTGALPEWASDSKSLKITMKGWKFSNGETVDARSVVFFLNMYRAAYGAYGGYVSGMGIPDQVKSAKASGNEVTIELKTAVNHNWFLYNFLTEITPMPRAWDRLSASAAAGSAGCGNNLSSYTKTAARAVCGVDASPSINRRASGLFKVLDTRSQNTATFTASDPYWSVVDGPWKLSSFDTRGDKVNPIVFVPNSTYGGPQKAKVGQLIMHPFTSIDAERTALATGKLDSGYVNPTDVNPGPKPGVAGSMKWSALKGKFTVRTGPSWSFNYAYYNFDSKTGATPLTKQLYIRQALQASIDQVSIIQHLYNGYGIPTYGPIPSMPANDFAGTSFKNPYPFNLKVAKKYLTDNGWTIPKTGAATCSKSTGCGTGIPKGTRLKLRYEYYAATPTTNKQMVAEQSQWAKIGIQMTLVPIADPNVVSSDCLGDGSSGTGWQICQYGGWLYAPDYYPSGELLFFTDAVSNPGHYSDAKMDAIITATTQGGEALKTRYARYAAEQVPYMYQPTSTGTGVISTKLKGVLPPSPVSAYLPEYISK</sequence>
<evidence type="ECO:0000256" key="1">
    <source>
        <dbReference type="ARBA" id="ARBA00004196"/>
    </source>
</evidence>
<gene>
    <name evidence="6" type="ORF">UFOPK3381_00634</name>
</gene>
<dbReference type="Pfam" id="PF00496">
    <property type="entry name" value="SBP_bac_5"/>
    <property type="match status" value="1"/>
</dbReference>